<dbReference type="Gene3D" id="1.20.1070.10">
    <property type="entry name" value="Rhodopsin 7-helix transmembrane proteins"/>
    <property type="match status" value="1"/>
</dbReference>
<organism evidence="7 8">
    <name type="scientific">Lymnaea stagnalis</name>
    <name type="common">Great pond snail</name>
    <name type="synonym">Helix stagnalis</name>
    <dbReference type="NCBI Taxonomy" id="6523"/>
    <lineage>
        <taxon>Eukaryota</taxon>
        <taxon>Metazoa</taxon>
        <taxon>Spiralia</taxon>
        <taxon>Lophotrochozoa</taxon>
        <taxon>Mollusca</taxon>
        <taxon>Gastropoda</taxon>
        <taxon>Heterobranchia</taxon>
        <taxon>Euthyneura</taxon>
        <taxon>Panpulmonata</taxon>
        <taxon>Hygrophila</taxon>
        <taxon>Lymnaeoidea</taxon>
        <taxon>Lymnaeidae</taxon>
        <taxon>Lymnaea</taxon>
    </lineage>
</organism>
<reference evidence="7 8" key="1">
    <citation type="submission" date="2024-04" db="EMBL/GenBank/DDBJ databases">
        <authorList>
            <consortium name="Genoscope - CEA"/>
            <person name="William W."/>
        </authorList>
    </citation>
    <scope>NUCLEOTIDE SEQUENCE [LARGE SCALE GENOMIC DNA]</scope>
</reference>
<evidence type="ECO:0000256" key="3">
    <source>
        <dbReference type="ARBA" id="ARBA00022989"/>
    </source>
</evidence>
<dbReference type="InterPro" id="IPR017452">
    <property type="entry name" value="GPCR_Rhodpsn_7TM"/>
</dbReference>
<feature type="domain" description="G-protein coupled receptors family 1 profile" evidence="6">
    <location>
        <begin position="42"/>
        <end position="316"/>
    </location>
</feature>
<dbReference type="InterPro" id="IPR052954">
    <property type="entry name" value="GPCR-Ligand_Int"/>
</dbReference>
<evidence type="ECO:0000259" key="6">
    <source>
        <dbReference type="PROSITE" id="PS50262"/>
    </source>
</evidence>
<evidence type="ECO:0000313" key="8">
    <source>
        <dbReference type="Proteomes" id="UP001497497"/>
    </source>
</evidence>
<evidence type="ECO:0000256" key="1">
    <source>
        <dbReference type="ARBA" id="ARBA00004370"/>
    </source>
</evidence>
<feature type="transmembrane region" description="Helical" evidence="5">
    <location>
        <begin position="111"/>
        <end position="133"/>
    </location>
</feature>
<keyword evidence="3 5" id="KW-1133">Transmembrane helix</keyword>
<dbReference type="SUPFAM" id="SSF81321">
    <property type="entry name" value="Family A G protein-coupled receptor-like"/>
    <property type="match status" value="1"/>
</dbReference>
<evidence type="ECO:0000256" key="2">
    <source>
        <dbReference type="ARBA" id="ARBA00022692"/>
    </source>
</evidence>
<proteinExistence type="predicted"/>
<dbReference type="PRINTS" id="PR00237">
    <property type="entry name" value="GPCRRHODOPSN"/>
</dbReference>
<dbReference type="AlphaFoldDB" id="A0AAV2HWA4"/>
<feature type="transmembrane region" description="Helical" evidence="5">
    <location>
        <begin position="257"/>
        <end position="281"/>
    </location>
</feature>
<sequence>MNVTIAPTRPSTGTVNPDVLSFFMVFNLLVCGVVLGLFGICGNIANIRVFVKQGFHDSVNITLAALAVGDIGALVTLQATNIMTNPWFLGADLPFSPLDVVRLISFYPHSYFIRVCGFVTAFAAFERCLCVVAPLRVKGIITVRVAVVVNVLIFTITLFNVFPPYYFAYFDWTFSPRANRSILAVAFRQDADVAFSMSYFITDLAVPYITFVALISCTLVIIIKVKAKAAWRKSVSSSRLSSGGKVSNKETRLVQMLTAVSLIFIVCLIPQSSILTAVAINQDLSASGEHFDIALLCYCIAFLMETVNSSVNIIVYYKMSSRYRETFINLLKGSI</sequence>
<dbReference type="Proteomes" id="UP001497497">
    <property type="component" value="Unassembled WGS sequence"/>
</dbReference>
<feature type="transmembrane region" description="Helical" evidence="5">
    <location>
        <begin position="293"/>
        <end position="317"/>
    </location>
</feature>
<dbReference type="GO" id="GO:0004930">
    <property type="term" value="F:G protein-coupled receptor activity"/>
    <property type="evidence" value="ECO:0007669"/>
    <property type="project" value="InterPro"/>
</dbReference>
<dbReference type="PANTHER" id="PTHR46641:SF2">
    <property type="entry name" value="FMRFAMIDE RECEPTOR"/>
    <property type="match status" value="1"/>
</dbReference>
<evidence type="ECO:0000256" key="5">
    <source>
        <dbReference type="SAM" id="Phobius"/>
    </source>
</evidence>
<comment type="subcellular location">
    <subcellularLocation>
        <location evidence="1">Membrane</location>
    </subcellularLocation>
</comment>
<feature type="transmembrane region" description="Helical" evidence="5">
    <location>
        <begin position="59"/>
        <end position="79"/>
    </location>
</feature>
<keyword evidence="4 5" id="KW-0472">Membrane</keyword>
<dbReference type="Pfam" id="PF00001">
    <property type="entry name" value="7tm_1"/>
    <property type="match status" value="1"/>
</dbReference>
<evidence type="ECO:0000313" key="7">
    <source>
        <dbReference type="EMBL" id="CAL1537211.1"/>
    </source>
</evidence>
<protein>
    <recommendedName>
        <fullName evidence="6">G-protein coupled receptors family 1 profile domain-containing protein</fullName>
    </recommendedName>
</protein>
<dbReference type="GO" id="GO:0016020">
    <property type="term" value="C:membrane"/>
    <property type="evidence" value="ECO:0007669"/>
    <property type="project" value="UniProtKB-SubCell"/>
</dbReference>
<comment type="caution">
    <text evidence="7">The sequence shown here is derived from an EMBL/GenBank/DDBJ whole genome shotgun (WGS) entry which is preliminary data.</text>
</comment>
<keyword evidence="2 5" id="KW-0812">Transmembrane</keyword>
<name>A0AAV2HWA4_LYMST</name>
<accession>A0AAV2HWA4</accession>
<dbReference type="PROSITE" id="PS50262">
    <property type="entry name" value="G_PROTEIN_RECEP_F1_2"/>
    <property type="match status" value="1"/>
</dbReference>
<dbReference type="InterPro" id="IPR000276">
    <property type="entry name" value="GPCR_Rhodpsn"/>
</dbReference>
<dbReference type="EMBL" id="CAXITT010000254">
    <property type="protein sequence ID" value="CAL1537211.1"/>
    <property type="molecule type" value="Genomic_DNA"/>
</dbReference>
<gene>
    <name evidence="7" type="ORF">GSLYS_00011124001</name>
</gene>
<dbReference type="PANTHER" id="PTHR46641">
    <property type="entry name" value="FMRFAMIDE RECEPTOR-RELATED"/>
    <property type="match status" value="1"/>
</dbReference>
<feature type="transmembrane region" description="Helical" evidence="5">
    <location>
        <begin position="205"/>
        <end position="223"/>
    </location>
</feature>
<keyword evidence="8" id="KW-1185">Reference proteome</keyword>
<feature type="transmembrane region" description="Helical" evidence="5">
    <location>
        <begin position="20"/>
        <end position="47"/>
    </location>
</feature>
<evidence type="ECO:0000256" key="4">
    <source>
        <dbReference type="ARBA" id="ARBA00023136"/>
    </source>
</evidence>
<feature type="transmembrane region" description="Helical" evidence="5">
    <location>
        <begin position="145"/>
        <end position="167"/>
    </location>
</feature>